<reference evidence="3" key="1">
    <citation type="submission" date="2014-05" db="EMBL/GenBank/DDBJ databases">
        <title>The transcriptome of the halophilic microalga Tetraselmis sp. GSL018 isolated from the Great Salt Lake, Utah.</title>
        <authorList>
            <person name="Jinkerson R.E."/>
            <person name="D'Adamo S."/>
            <person name="Posewitz M.C."/>
        </authorList>
    </citation>
    <scope>NUCLEOTIDE SEQUENCE</scope>
    <source>
        <strain evidence="3">GSL018</strain>
    </source>
</reference>
<gene>
    <name evidence="3" type="ORF">TSPGSL018_20677</name>
</gene>
<evidence type="ECO:0000259" key="2">
    <source>
        <dbReference type="Pfam" id="PF14309"/>
    </source>
</evidence>
<dbReference type="AlphaFoldDB" id="A0A061RTR1"/>
<dbReference type="EMBL" id="GBEZ01009327">
    <property type="protein sequence ID" value="JAC76252.1"/>
    <property type="molecule type" value="Transcribed_RNA"/>
</dbReference>
<evidence type="ECO:0000256" key="1">
    <source>
        <dbReference type="SAM" id="MobiDB-lite"/>
    </source>
</evidence>
<name>A0A061RTR1_9CHLO</name>
<feature type="compositionally biased region" description="Gly residues" evidence="1">
    <location>
        <begin position="24"/>
        <end position="35"/>
    </location>
</feature>
<proteinExistence type="predicted"/>
<dbReference type="InterPro" id="IPR025486">
    <property type="entry name" value="DUF4378"/>
</dbReference>
<protein>
    <recommendedName>
        <fullName evidence="2">DUF4378 domain-containing protein</fullName>
    </recommendedName>
</protein>
<evidence type="ECO:0000313" key="3">
    <source>
        <dbReference type="EMBL" id="JAC76252.1"/>
    </source>
</evidence>
<accession>A0A061RTR1</accession>
<organism evidence="3">
    <name type="scientific">Tetraselmis sp. GSL018</name>
    <dbReference type="NCBI Taxonomy" id="582737"/>
    <lineage>
        <taxon>Eukaryota</taxon>
        <taxon>Viridiplantae</taxon>
        <taxon>Chlorophyta</taxon>
        <taxon>core chlorophytes</taxon>
        <taxon>Chlorodendrophyceae</taxon>
        <taxon>Chlorodendrales</taxon>
        <taxon>Chlorodendraceae</taxon>
        <taxon>Tetraselmis</taxon>
    </lineage>
</organism>
<dbReference type="Pfam" id="PF14309">
    <property type="entry name" value="DUF4378"/>
    <property type="match status" value="1"/>
</dbReference>
<feature type="non-terminal residue" evidence="3">
    <location>
        <position position="1"/>
    </location>
</feature>
<sequence length="168" mass="18144">ALPPEVAPLGDGQHLRVGRRDGQRGVGGVAPGGRGVRPRVELERARPDATDAQHLLNKLLFDSVNEMVSSTAPSLLALGVTDRESAAALTRRVQNRVAEMAAQSQELQISSEPDDVARAVISAEVPERDSNWLRVETHEQELANEVADLIFDDLASEVAAMLQEIDHS</sequence>
<feature type="domain" description="DUF4378" evidence="2">
    <location>
        <begin position="43"/>
        <end position="157"/>
    </location>
</feature>
<feature type="region of interest" description="Disordered" evidence="1">
    <location>
        <begin position="1"/>
        <end position="35"/>
    </location>
</feature>